<feature type="repeat" description="RPEL" evidence="4">
    <location>
        <begin position="105"/>
        <end position="130"/>
    </location>
</feature>
<dbReference type="OrthoDB" id="197676at2759"/>
<feature type="region of interest" description="Disordered" evidence="5">
    <location>
        <begin position="1"/>
        <end position="154"/>
    </location>
</feature>
<dbReference type="EMBL" id="PDLN01000004">
    <property type="protein sequence ID" value="RDW87420.1"/>
    <property type="molecule type" value="Genomic_DNA"/>
</dbReference>
<comment type="caution">
    <text evidence="6">The sequence shown here is derived from an EMBL/GenBank/DDBJ whole genome shotgun (WGS) entry which is preliminary data.</text>
</comment>
<evidence type="ECO:0000313" key="7">
    <source>
        <dbReference type="Proteomes" id="UP000256328"/>
    </source>
</evidence>
<dbReference type="InterPro" id="IPR043451">
    <property type="entry name" value="Myocardin-like"/>
</dbReference>
<dbReference type="PANTHER" id="PTHR22793:SF12">
    <property type="entry name" value="MYOCARDIN-RELATED TRANSCRIPTION FACTOR, ISOFORM H"/>
    <property type="match status" value="1"/>
</dbReference>
<keyword evidence="7" id="KW-1185">Reference proteome</keyword>
<keyword evidence="3" id="KW-0539">Nucleus</keyword>
<sequence>MRHTPISPLRPDHPRQNSLEKHLQHRPDPQELKARHILLDTNAAPALQSAAHDLERHRASDSLKKGLEKRPQREDLVERNILPDSTAAPAIQGQQKELEKHMRADSLNEKIAHRPNPADLVKEGVLHEDPTQAANDKLYEKRMEEEYAKREGGA</sequence>
<dbReference type="GO" id="GO:0045944">
    <property type="term" value="P:positive regulation of transcription by RNA polymerase II"/>
    <property type="evidence" value="ECO:0007669"/>
    <property type="project" value="TreeGrafter"/>
</dbReference>
<reference evidence="6 7" key="1">
    <citation type="journal article" date="2018" name="IMA Fungus">
        <title>IMA Genome-F 9: Draft genome sequence of Annulohypoxylon stygium, Aspergillus mulundensis, Berkeleyomyces basicola (syn. Thielaviopsis basicola), Ceratocystis smalleyi, two Cercospora beticola strains, Coleophoma cylindrospora, Fusarium fracticaudum, Phialophora cf. hyalina, and Morchella septimelata.</title>
        <authorList>
            <person name="Wingfield B.D."/>
            <person name="Bills G.F."/>
            <person name="Dong Y."/>
            <person name="Huang W."/>
            <person name="Nel W.J."/>
            <person name="Swalarsk-Parry B.S."/>
            <person name="Vaghefi N."/>
            <person name="Wilken P.M."/>
            <person name="An Z."/>
            <person name="de Beer Z.W."/>
            <person name="De Vos L."/>
            <person name="Chen L."/>
            <person name="Duong T.A."/>
            <person name="Gao Y."/>
            <person name="Hammerbacher A."/>
            <person name="Kikkert J.R."/>
            <person name="Li Y."/>
            <person name="Li H."/>
            <person name="Li K."/>
            <person name="Li Q."/>
            <person name="Liu X."/>
            <person name="Ma X."/>
            <person name="Naidoo K."/>
            <person name="Pethybridge S.J."/>
            <person name="Sun J."/>
            <person name="Steenkamp E.T."/>
            <person name="van der Nest M.A."/>
            <person name="van Wyk S."/>
            <person name="Wingfield M.J."/>
            <person name="Xiong C."/>
            <person name="Yue Q."/>
            <person name="Zhang X."/>
        </authorList>
    </citation>
    <scope>NUCLEOTIDE SEQUENCE [LARGE SCALE GENOMIC DNA]</scope>
    <source>
        <strain evidence="6 7">BP5796</strain>
    </source>
</reference>
<feature type="compositionally biased region" description="Basic and acidic residues" evidence="5">
    <location>
        <begin position="96"/>
        <end position="112"/>
    </location>
</feature>
<feature type="compositionally biased region" description="Basic and acidic residues" evidence="5">
    <location>
        <begin position="120"/>
        <end position="130"/>
    </location>
</feature>
<gene>
    <name evidence="6" type="ORF">BP5796_03114</name>
</gene>
<dbReference type="GO" id="GO:0003713">
    <property type="term" value="F:transcription coactivator activity"/>
    <property type="evidence" value="ECO:0007669"/>
    <property type="project" value="TreeGrafter"/>
</dbReference>
<feature type="compositionally biased region" description="Basic and acidic residues" evidence="5">
    <location>
        <begin position="137"/>
        <end position="154"/>
    </location>
</feature>
<protein>
    <submittedName>
        <fullName evidence="6">RPEL repeat protein</fullName>
    </submittedName>
</protein>
<dbReference type="PROSITE" id="PS51073">
    <property type="entry name" value="RPEL"/>
    <property type="match status" value="3"/>
</dbReference>
<dbReference type="Gene3D" id="6.10.150.10">
    <property type="match status" value="1"/>
</dbReference>
<dbReference type="Gene3D" id="6.10.140.2040">
    <property type="match status" value="1"/>
</dbReference>
<evidence type="ECO:0000256" key="2">
    <source>
        <dbReference type="ARBA" id="ARBA00022737"/>
    </source>
</evidence>
<dbReference type="PANTHER" id="PTHR22793">
    <property type="entry name" value="MYOCARDIN-RELATED TRANSCRIPTION FACTOR-RELATED"/>
    <property type="match status" value="1"/>
</dbReference>
<evidence type="ECO:0000313" key="6">
    <source>
        <dbReference type="EMBL" id="RDW87420.1"/>
    </source>
</evidence>
<dbReference type="InterPro" id="IPR004018">
    <property type="entry name" value="RPEL_repeat"/>
</dbReference>
<dbReference type="Pfam" id="PF02755">
    <property type="entry name" value="RPEL"/>
    <property type="match status" value="3"/>
</dbReference>
<comment type="subcellular location">
    <subcellularLocation>
        <location evidence="1">Nucleus</location>
    </subcellularLocation>
</comment>
<feature type="compositionally biased region" description="Basic and acidic residues" evidence="5">
    <location>
        <begin position="52"/>
        <end position="78"/>
    </location>
</feature>
<proteinExistence type="predicted"/>
<accession>A0A3D8SM85</accession>
<organism evidence="6 7">
    <name type="scientific">Coleophoma crateriformis</name>
    <dbReference type="NCBI Taxonomy" id="565419"/>
    <lineage>
        <taxon>Eukaryota</taxon>
        <taxon>Fungi</taxon>
        <taxon>Dikarya</taxon>
        <taxon>Ascomycota</taxon>
        <taxon>Pezizomycotina</taxon>
        <taxon>Leotiomycetes</taxon>
        <taxon>Helotiales</taxon>
        <taxon>Dermateaceae</taxon>
        <taxon>Coleophoma</taxon>
    </lineage>
</organism>
<dbReference type="GO" id="GO:0005634">
    <property type="term" value="C:nucleus"/>
    <property type="evidence" value="ECO:0007669"/>
    <property type="project" value="UniProtKB-SubCell"/>
</dbReference>
<keyword evidence="2" id="KW-0677">Repeat</keyword>
<dbReference type="SMART" id="SM00707">
    <property type="entry name" value="RPEL"/>
    <property type="match status" value="3"/>
</dbReference>
<evidence type="ECO:0000256" key="4">
    <source>
        <dbReference type="PROSITE-ProRule" id="PRU00401"/>
    </source>
</evidence>
<evidence type="ECO:0000256" key="3">
    <source>
        <dbReference type="ARBA" id="ARBA00023242"/>
    </source>
</evidence>
<dbReference type="AlphaFoldDB" id="A0A3D8SM85"/>
<feature type="repeat" description="RPEL" evidence="4">
    <location>
        <begin position="61"/>
        <end position="86"/>
    </location>
</feature>
<feature type="compositionally biased region" description="Basic and acidic residues" evidence="5">
    <location>
        <begin position="10"/>
        <end position="38"/>
    </location>
</feature>
<evidence type="ECO:0000256" key="5">
    <source>
        <dbReference type="SAM" id="MobiDB-lite"/>
    </source>
</evidence>
<dbReference type="Proteomes" id="UP000256328">
    <property type="component" value="Unassembled WGS sequence"/>
</dbReference>
<name>A0A3D8SM85_9HELO</name>
<evidence type="ECO:0000256" key="1">
    <source>
        <dbReference type="ARBA" id="ARBA00004123"/>
    </source>
</evidence>
<feature type="repeat" description="RPEL" evidence="4">
    <location>
        <begin position="17"/>
        <end position="42"/>
    </location>
</feature>